<dbReference type="SMART" id="SM00842">
    <property type="entry name" value="FtsA"/>
    <property type="match status" value="1"/>
</dbReference>
<reference evidence="8 9" key="1">
    <citation type="submission" date="2019-08" db="EMBL/GenBank/DDBJ databases">
        <title>In-depth cultivation of the pig gut microbiome towards novel bacterial diversity and tailored functional studies.</title>
        <authorList>
            <person name="Wylensek D."/>
            <person name="Hitch T.C.A."/>
            <person name="Clavel T."/>
        </authorList>
    </citation>
    <scope>NUCLEOTIDE SEQUENCE [LARGE SCALE GENOMIC DNA]</scope>
    <source>
        <strain evidence="8 9">NM-380-WT-3C1</strain>
    </source>
</reference>
<dbReference type="Pfam" id="PF14450">
    <property type="entry name" value="FtsA"/>
    <property type="match status" value="1"/>
</dbReference>
<dbReference type="AlphaFoldDB" id="A0A7X2PCL2"/>
<dbReference type="InterPro" id="IPR003494">
    <property type="entry name" value="SHS2_FtsA"/>
</dbReference>
<evidence type="ECO:0000256" key="1">
    <source>
        <dbReference type="ARBA" id="ARBA00022475"/>
    </source>
</evidence>
<dbReference type="Gene3D" id="3.30.420.40">
    <property type="match status" value="2"/>
</dbReference>
<dbReference type="CDD" id="cd24048">
    <property type="entry name" value="ASKHA_NBD_FtsA"/>
    <property type="match status" value="1"/>
</dbReference>
<evidence type="ECO:0000256" key="6">
    <source>
        <dbReference type="PIRNR" id="PIRNR003101"/>
    </source>
</evidence>
<name>A0A7X2PCL2_9SPIO</name>
<comment type="caution">
    <text evidence="8">The sequence shown here is derived from an EMBL/GenBank/DDBJ whole genome shotgun (WGS) entry which is preliminary data.</text>
</comment>
<dbReference type="PANTHER" id="PTHR32432">
    <property type="entry name" value="CELL DIVISION PROTEIN FTSA-RELATED"/>
    <property type="match status" value="1"/>
</dbReference>
<comment type="subcellular location">
    <subcellularLocation>
        <location evidence="5">Cell membrane</location>
        <topology evidence="5">Peripheral membrane protein</topology>
        <orientation evidence="5">Cytoplasmic side</orientation>
    </subcellularLocation>
    <text evidence="5">Localizes to the Z ring in an FtsZ-dependent manner. Targeted to the membrane through a conserved C-terminal amphipathic helix.</text>
</comment>
<keyword evidence="1 5" id="KW-1003">Cell membrane</keyword>
<dbReference type="Pfam" id="PF02491">
    <property type="entry name" value="SHS2_FTSA"/>
    <property type="match status" value="1"/>
</dbReference>
<dbReference type="InterPro" id="IPR043129">
    <property type="entry name" value="ATPase_NBD"/>
</dbReference>
<dbReference type="GO" id="GO:0043093">
    <property type="term" value="P:FtsZ-dependent cytokinesis"/>
    <property type="evidence" value="ECO:0007669"/>
    <property type="project" value="UniProtKB-UniRule"/>
</dbReference>
<evidence type="ECO:0000259" key="7">
    <source>
        <dbReference type="SMART" id="SM00842"/>
    </source>
</evidence>
<dbReference type="EMBL" id="VUNN01000009">
    <property type="protein sequence ID" value="MSU06287.1"/>
    <property type="molecule type" value="Genomic_DNA"/>
</dbReference>
<sequence>MASDRIMMGLDIGSSWTRAVIGSVGREGNLMIDALCEKPTEGVRSGTIVNIEQTLRTINSVISDAELQAGCEVHSAILGVGGDHIQGIQSVGVVGINSKEQEIKKDDIYRSLDVARARELPQDREFLHTLVQDFQVDSRSGIKDPIDMLGRRLESRVLLITGSSSICQNQRKCVQRAGLQVQRLMLQSVADSEVVLSSEDKEMGTIIINIGYGTTNMIAYSGGSPIYAGGVAFGGDSITSDLSYILNKPKQVAEQIKCQSGSCYVPSVNPDDMIIIPQVGGLPSIKMPKRALAEIIEPRMAEIFTLLSMELEKCETKGNFGGGIVLVGGGSLLSGVTDLASEIFRLPARIGFPEAIGGLDRSYIDPRYSTVLGLLKSEAKKLSNQGSQGTRKEEKSSFGSKLKGFFGKLF</sequence>
<accession>A0A7X2PCL2</accession>
<dbReference type="InterPro" id="IPR050696">
    <property type="entry name" value="FtsA/MreB"/>
</dbReference>
<gene>
    <name evidence="5 8" type="primary">ftsA</name>
    <name evidence="8" type="ORF">FYJ80_05770</name>
</gene>
<dbReference type="PANTHER" id="PTHR32432:SF4">
    <property type="entry name" value="CELL DIVISION PROTEIN FTSA"/>
    <property type="match status" value="1"/>
</dbReference>
<keyword evidence="9" id="KW-1185">Reference proteome</keyword>
<organism evidence="8 9">
    <name type="scientific">Bullifex porci</name>
    <dbReference type="NCBI Taxonomy" id="2606638"/>
    <lineage>
        <taxon>Bacteria</taxon>
        <taxon>Pseudomonadati</taxon>
        <taxon>Spirochaetota</taxon>
        <taxon>Spirochaetia</taxon>
        <taxon>Spirochaetales</taxon>
        <taxon>Spirochaetaceae</taxon>
        <taxon>Bullifex</taxon>
    </lineage>
</organism>
<evidence type="ECO:0000256" key="4">
    <source>
        <dbReference type="ARBA" id="ARBA00023306"/>
    </source>
</evidence>
<comment type="subunit">
    <text evidence="5">Self-interacts. Interacts with FtsZ.</text>
</comment>
<dbReference type="NCBIfam" id="TIGR01174">
    <property type="entry name" value="ftsA"/>
    <property type="match status" value="1"/>
</dbReference>
<proteinExistence type="inferred from homology"/>
<evidence type="ECO:0000256" key="5">
    <source>
        <dbReference type="HAMAP-Rule" id="MF_02033"/>
    </source>
</evidence>
<keyword evidence="4 5" id="KW-0131">Cell cycle</keyword>
<evidence type="ECO:0000256" key="3">
    <source>
        <dbReference type="ARBA" id="ARBA00023136"/>
    </source>
</evidence>
<dbReference type="PIRSF" id="PIRSF003101">
    <property type="entry name" value="FtsA"/>
    <property type="match status" value="1"/>
</dbReference>
<evidence type="ECO:0000313" key="8">
    <source>
        <dbReference type="EMBL" id="MSU06287.1"/>
    </source>
</evidence>
<feature type="domain" description="SHS2" evidence="7">
    <location>
        <begin position="7"/>
        <end position="195"/>
    </location>
</feature>
<dbReference type="Proteomes" id="UP000460549">
    <property type="component" value="Unassembled WGS sequence"/>
</dbReference>
<evidence type="ECO:0000313" key="9">
    <source>
        <dbReference type="Proteomes" id="UP000460549"/>
    </source>
</evidence>
<dbReference type="HAMAP" id="MF_02033">
    <property type="entry name" value="FtsA"/>
    <property type="match status" value="1"/>
</dbReference>
<keyword evidence="2 5" id="KW-0132">Cell division</keyword>
<dbReference type="SUPFAM" id="SSF53067">
    <property type="entry name" value="Actin-like ATPase domain"/>
    <property type="match status" value="2"/>
</dbReference>
<protein>
    <recommendedName>
        <fullName evidence="5 6">Cell division protein FtsA</fullName>
    </recommendedName>
</protein>
<dbReference type="InterPro" id="IPR020823">
    <property type="entry name" value="Cell_div_FtsA"/>
</dbReference>
<comment type="function">
    <text evidence="5 6">Cell division protein that is involved in the assembly of the Z ring. May serve as a membrane anchor for the Z ring.</text>
</comment>
<evidence type="ECO:0000256" key="2">
    <source>
        <dbReference type="ARBA" id="ARBA00022618"/>
    </source>
</evidence>
<dbReference type="GO" id="GO:0032153">
    <property type="term" value="C:cell division site"/>
    <property type="evidence" value="ECO:0007669"/>
    <property type="project" value="UniProtKB-UniRule"/>
</dbReference>
<dbReference type="GO" id="GO:0009898">
    <property type="term" value="C:cytoplasmic side of plasma membrane"/>
    <property type="evidence" value="ECO:0007669"/>
    <property type="project" value="UniProtKB-UniRule"/>
</dbReference>
<dbReference type="RefSeq" id="WP_154425263.1">
    <property type="nucleotide sequence ID" value="NZ_JAQYPZ010000137.1"/>
</dbReference>
<comment type="similarity">
    <text evidence="5 6">Belongs to the FtsA/MreB family.</text>
</comment>
<keyword evidence="3 5" id="KW-0472">Membrane</keyword>